<accession>A0AAE3VSZ2</accession>
<dbReference type="Pfam" id="PF00582">
    <property type="entry name" value="Usp"/>
    <property type="match status" value="1"/>
</dbReference>
<evidence type="ECO:0000313" key="4">
    <source>
        <dbReference type="Proteomes" id="UP001229244"/>
    </source>
</evidence>
<name>A0AAE3VSZ2_9HYPH</name>
<evidence type="ECO:0000256" key="1">
    <source>
        <dbReference type="ARBA" id="ARBA00008791"/>
    </source>
</evidence>
<keyword evidence="4" id="KW-1185">Reference proteome</keyword>
<dbReference type="SUPFAM" id="SSF52402">
    <property type="entry name" value="Adenine nucleotide alpha hydrolases-like"/>
    <property type="match status" value="2"/>
</dbReference>
<gene>
    <name evidence="3" type="ORF">J2S73_003737</name>
</gene>
<evidence type="ECO:0000259" key="2">
    <source>
        <dbReference type="Pfam" id="PF00582"/>
    </source>
</evidence>
<sequence>MQVKDIVVVTDLSGDQAPARLAVDLASRADAHITGMAPVLEPITPAYLAGPLPADILEQARSASVEVADKALATFNELVRVQGVSGESARFHLVEGAATGLVHRARLSDLTVIGQDKPDSTEPGRATLIEALLFETGVPLMVVPYISRGAFQTKHMMIAWDGSVTASRAVHAALPILPFAEKITVVIVDNGHRYAGEPGADVALYLSRHGLNVSIDHVPAPSGDVAAALLNYISDNGIDMAVMGGYGHSRFREFVVGGATRSMLESMTIPVVMAH</sequence>
<organism evidence="3 4">
    <name type="scientific">Amorphus orientalis</name>
    <dbReference type="NCBI Taxonomy" id="649198"/>
    <lineage>
        <taxon>Bacteria</taxon>
        <taxon>Pseudomonadati</taxon>
        <taxon>Pseudomonadota</taxon>
        <taxon>Alphaproteobacteria</taxon>
        <taxon>Hyphomicrobiales</taxon>
        <taxon>Amorphaceae</taxon>
        <taxon>Amorphus</taxon>
    </lineage>
</organism>
<dbReference type="PRINTS" id="PR01438">
    <property type="entry name" value="UNVRSLSTRESS"/>
</dbReference>
<proteinExistence type="inferred from homology"/>
<feature type="domain" description="UspA" evidence="2">
    <location>
        <begin position="155"/>
        <end position="274"/>
    </location>
</feature>
<protein>
    <submittedName>
        <fullName evidence="3">Nucleotide-binding universal stress UspA family protein</fullName>
    </submittedName>
</protein>
<dbReference type="CDD" id="cd00293">
    <property type="entry name" value="USP-like"/>
    <property type="match status" value="1"/>
</dbReference>
<dbReference type="InterPro" id="IPR006016">
    <property type="entry name" value="UspA"/>
</dbReference>
<dbReference type="Gene3D" id="3.40.50.12370">
    <property type="match status" value="1"/>
</dbReference>
<dbReference type="RefSeq" id="WP_306887162.1">
    <property type="nucleotide sequence ID" value="NZ_JAUSUL010000004.1"/>
</dbReference>
<reference evidence="3" key="1">
    <citation type="submission" date="2023-07" db="EMBL/GenBank/DDBJ databases">
        <title>Genomic Encyclopedia of Type Strains, Phase IV (KMG-IV): sequencing the most valuable type-strain genomes for metagenomic binning, comparative biology and taxonomic classification.</title>
        <authorList>
            <person name="Goeker M."/>
        </authorList>
    </citation>
    <scope>NUCLEOTIDE SEQUENCE</scope>
    <source>
        <strain evidence="3">DSM 21202</strain>
    </source>
</reference>
<evidence type="ECO:0000313" key="3">
    <source>
        <dbReference type="EMBL" id="MDQ0317260.1"/>
    </source>
</evidence>
<dbReference type="EMBL" id="JAUSUL010000004">
    <property type="protein sequence ID" value="MDQ0317260.1"/>
    <property type="molecule type" value="Genomic_DNA"/>
</dbReference>
<dbReference type="InterPro" id="IPR006015">
    <property type="entry name" value="Universal_stress_UspA"/>
</dbReference>
<comment type="similarity">
    <text evidence="1">Belongs to the universal stress protein A family.</text>
</comment>
<dbReference type="AlphaFoldDB" id="A0AAE3VSZ2"/>
<dbReference type="Proteomes" id="UP001229244">
    <property type="component" value="Unassembled WGS sequence"/>
</dbReference>
<dbReference type="PANTHER" id="PTHR46268:SF15">
    <property type="entry name" value="UNIVERSAL STRESS PROTEIN HP_0031"/>
    <property type="match status" value="1"/>
</dbReference>
<comment type="caution">
    <text evidence="3">The sequence shown here is derived from an EMBL/GenBank/DDBJ whole genome shotgun (WGS) entry which is preliminary data.</text>
</comment>
<dbReference type="PANTHER" id="PTHR46268">
    <property type="entry name" value="STRESS RESPONSE PROTEIN NHAX"/>
    <property type="match status" value="1"/>
</dbReference>